<protein>
    <recommendedName>
        <fullName evidence="4">Tyrosine specific protein phosphatases domain-containing protein</fullName>
    </recommendedName>
</protein>
<dbReference type="InterPro" id="IPR000387">
    <property type="entry name" value="Tyr_Pase_dom"/>
</dbReference>
<dbReference type="SMART" id="SM00404">
    <property type="entry name" value="PTPc_motif"/>
    <property type="match status" value="1"/>
</dbReference>
<evidence type="ECO:0000256" key="3">
    <source>
        <dbReference type="SAM" id="MobiDB-lite"/>
    </source>
</evidence>
<feature type="compositionally biased region" description="Basic and acidic residues" evidence="3">
    <location>
        <begin position="41"/>
        <end position="63"/>
    </location>
</feature>
<dbReference type="PROSITE" id="PS50056">
    <property type="entry name" value="TYR_PHOSPHATASE_2"/>
    <property type="match status" value="1"/>
</dbReference>
<dbReference type="GO" id="GO:0004651">
    <property type="term" value="F:polynucleotide 5'-phosphatase activity"/>
    <property type="evidence" value="ECO:0007669"/>
    <property type="project" value="TreeGrafter"/>
</dbReference>
<evidence type="ECO:0000256" key="2">
    <source>
        <dbReference type="ARBA" id="ARBA00022912"/>
    </source>
</evidence>
<dbReference type="InterPro" id="IPR003595">
    <property type="entry name" value="Tyr_Pase_cat"/>
</dbReference>
<dbReference type="InterPro" id="IPR029021">
    <property type="entry name" value="Prot-tyrosine_phosphatase-like"/>
</dbReference>
<dbReference type="PANTHER" id="PTHR10367:SF9">
    <property type="entry name" value="DUAL-SPECIFICITY PHOSPHATASE 11 (RNA_RNP COMPLEX 1-INTERACTING)"/>
    <property type="match status" value="1"/>
</dbReference>
<dbReference type="Pfam" id="PF00782">
    <property type="entry name" value="DSPc"/>
    <property type="match status" value="1"/>
</dbReference>
<dbReference type="InterPro" id="IPR016130">
    <property type="entry name" value="Tyr_Pase_AS"/>
</dbReference>
<reference evidence="5 6" key="2">
    <citation type="journal article" date="2019" name="G3 (Bethesda)">
        <title>Hybrid Assembly of the Genome of the Entomopathogenic Nematode Steinernema carpocapsae Identifies the X-Chromosome.</title>
        <authorList>
            <person name="Serra L."/>
            <person name="Macchietto M."/>
            <person name="Macias-Munoz A."/>
            <person name="McGill C.J."/>
            <person name="Rodriguez I.M."/>
            <person name="Rodriguez B."/>
            <person name="Murad R."/>
            <person name="Mortazavi A."/>
        </authorList>
    </citation>
    <scope>NUCLEOTIDE SEQUENCE [LARGE SCALE GENOMIC DNA]</scope>
    <source>
        <strain evidence="5 6">ALL</strain>
    </source>
</reference>
<evidence type="ECO:0000259" key="4">
    <source>
        <dbReference type="PROSITE" id="PS50056"/>
    </source>
</evidence>
<dbReference type="PANTHER" id="PTHR10367">
    <property type="entry name" value="MRNA-CAPPING ENZYME"/>
    <property type="match status" value="1"/>
</dbReference>
<evidence type="ECO:0000313" key="5">
    <source>
        <dbReference type="EMBL" id="TMS35309.1"/>
    </source>
</evidence>
<dbReference type="Proteomes" id="UP000298663">
    <property type="component" value="Chromosome X"/>
</dbReference>
<feature type="compositionally biased region" description="Basic residues" evidence="3">
    <location>
        <begin position="26"/>
        <end position="36"/>
    </location>
</feature>
<feature type="region of interest" description="Disordered" evidence="3">
    <location>
        <begin position="1"/>
        <end position="103"/>
    </location>
</feature>
<organism evidence="5 6">
    <name type="scientific">Steinernema carpocapsae</name>
    <name type="common">Entomopathogenic nematode</name>
    <dbReference type="NCBI Taxonomy" id="34508"/>
    <lineage>
        <taxon>Eukaryota</taxon>
        <taxon>Metazoa</taxon>
        <taxon>Ecdysozoa</taxon>
        <taxon>Nematoda</taxon>
        <taxon>Chromadorea</taxon>
        <taxon>Rhabditida</taxon>
        <taxon>Tylenchina</taxon>
        <taxon>Panagrolaimomorpha</taxon>
        <taxon>Strongyloidoidea</taxon>
        <taxon>Steinernematidae</taxon>
        <taxon>Steinernema</taxon>
    </lineage>
</organism>
<dbReference type="InterPro" id="IPR000340">
    <property type="entry name" value="Dual-sp_phosphatase_cat-dom"/>
</dbReference>
<dbReference type="SUPFAM" id="SSF52799">
    <property type="entry name" value="(Phosphotyrosine protein) phosphatases II"/>
    <property type="match status" value="1"/>
</dbReference>
<name>A0A4U8URZ4_STECR</name>
<gene>
    <name evidence="5" type="ORF">L596_002739</name>
</gene>
<feature type="domain" description="Tyrosine specific protein phosphatases" evidence="4">
    <location>
        <begin position="205"/>
        <end position="273"/>
    </location>
</feature>
<dbReference type="OrthoDB" id="428974at2759"/>
<dbReference type="EMBL" id="AZBU02000001">
    <property type="protein sequence ID" value="TMS35309.1"/>
    <property type="molecule type" value="Genomic_DNA"/>
</dbReference>
<dbReference type="PROSITE" id="PS00383">
    <property type="entry name" value="TYR_PHOSPHATASE_1"/>
    <property type="match status" value="1"/>
</dbReference>
<evidence type="ECO:0000256" key="1">
    <source>
        <dbReference type="ARBA" id="ARBA00022801"/>
    </source>
</evidence>
<evidence type="ECO:0000313" key="6">
    <source>
        <dbReference type="Proteomes" id="UP000298663"/>
    </source>
</evidence>
<comment type="caution">
    <text evidence="5">The sequence shown here is derived from an EMBL/GenBank/DDBJ whole genome shotgun (WGS) entry which is preliminary data.</text>
</comment>
<reference evidence="5 6" key="1">
    <citation type="journal article" date="2015" name="Genome Biol.">
        <title>Comparative genomics of Steinernema reveals deeply conserved gene regulatory networks.</title>
        <authorList>
            <person name="Dillman A.R."/>
            <person name="Macchietto M."/>
            <person name="Porter C.F."/>
            <person name="Rogers A."/>
            <person name="Williams B."/>
            <person name="Antoshechkin I."/>
            <person name="Lee M.M."/>
            <person name="Goodwin Z."/>
            <person name="Lu X."/>
            <person name="Lewis E.E."/>
            <person name="Goodrich-Blair H."/>
            <person name="Stock S.P."/>
            <person name="Adams B.J."/>
            <person name="Sternberg P.W."/>
            <person name="Mortazavi A."/>
        </authorList>
    </citation>
    <scope>NUCLEOTIDE SEQUENCE [LARGE SCALE GENOMIC DNA]</scope>
    <source>
        <strain evidence="5 6">ALL</strain>
    </source>
</reference>
<dbReference type="GO" id="GO:0004721">
    <property type="term" value="F:phosphoprotein phosphatase activity"/>
    <property type="evidence" value="ECO:0007669"/>
    <property type="project" value="UniProtKB-KW"/>
</dbReference>
<feature type="compositionally biased region" description="Basic and acidic residues" evidence="3">
    <location>
        <begin position="1"/>
        <end position="25"/>
    </location>
</feature>
<keyword evidence="2" id="KW-0904">Protein phosphatase</keyword>
<dbReference type="Gene3D" id="3.90.190.10">
    <property type="entry name" value="Protein tyrosine phosphatase superfamily"/>
    <property type="match status" value="1"/>
</dbReference>
<sequence>MDWNAIREQDRQEKEQEERQQWKERKANRKPKHRKNGSYNKDNHNHHHDDKDRLRLKKDDPKSAKQSVTPPPPSKTTTGVETAKSPKSRDRKQRRDRDLRQTVGRLPSRWIKYGAVGTDICGTPFLPFKTPLKPEFNQRLKRNEVFEVETLMDCIRSSNRRLGLVIDLTNTDRYYDSKKWRSYGIDYARIRNNGQEVHTQTGLFDEFKRIVDAFRERDNGNSLIGVHCTHGLNRTGYFICRYMIEVLKMNSKQAILEFEKSRGHAIERQTYVNVLKEVGVKEMDHGDQEVRVWDGMSYANRCENVLSSKNASWLQKLRLMSPVEDAQEDSVINT</sequence>
<dbReference type="AlphaFoldDB" id="A0A4U8URZ4"/>
<dbReference type="InterPro" id="IPR020422">
    <property type="entry name" value="TYR_PHOSPHATASE_DUAL_dom"/>
</dbReference>
<accession>A0A4U8URZ4</accession>
<keyword evidence="6" id="KW-1185">Reference proteome</keyword>
<dbReference type="EMBL" id="CM016762">
    <property type="protein sequence ID" value="TMS35309.1"/>
    <property type="molecule type" value="Genomic_DNA"/>
</dbReference>
<keyword evidence="1" id="KW-0378">Hydrolase</keyword>
<dbReference type="InterPro" id="IPR051029">
    <property type="entry name" value="mRNA_Capping_Enz/RNA_Phosphat"/>
</dbReference>
<dbReference type="STRING" id="34508.A0A4U8URZ4"/>
<proteinExistence type="predicted"/>
<dbReference type="SMART" id="SM00195">
    <property type="entry name" value="DSPc"/>
    <property type="match status" value="1"/>
</dbReference>